<feature type="compositionally biased region" description="Polar residues" evidence="1">
    <location>
        <begin position="38"/>
        <end position="51"/>
    </location>
</feature>
<gene>
    <name evidence="2" type="ORF">Poli38472_003228</name>
</gene>
<proteinExistence type="predicted"/>
<accession>A0A8K1C6G2</accession>
<organism evidence="2 3">
    <name type="scientific">Pythium oligandrum</name>
    <name type="common">Mycoparasitic fungus</name>
    <dbReference type="NCBI Taxonomy" id="41045"/>
    <lineage>
        <taxon>Eukaryota</taxon>
        <taxon>Sar</taxon>
        <taxon>Stramenopiles</taxon>
        <taxon>Oomycota</taxon>
        <taxon>Peronosporomycetes</taxon>
        <taxon>Pythiales</taxon>
        <taxon>Pythiaceae</taxon>
        <taxon>Pythium</taxon>
    </lineage>
</organism>
<sequence>MDGKITVTYVSPQARKPQQAEKATSSPGHRALDLRASRATSKARGSSTIACQSGERGAGDDCALRERGTAAFARYLGAKIAHLEAQQRGRERGSRRVSCATSESVVAVLQDFSI</sequence>
<dbReference type="AlphaFoldDB" id="A0A8K1C6G2"/>
<evidence type="ECO:0000313" key="2">
    <source>
        <dbReference type="EMBL" id="TMW57303.1"/>
    </source>
</evidence>
<protein>
    <submittedName>
        <fullName evidence="2">Uncharacterized protein</fullName>
    </submittedName>
</protein>
<evidence type="ECO:0000313" key="3">
    <source>
        <dbReference type="Proteomes" id="UP000794436"/>
    </source>
</evidence>
<dbReference type="EMBL" id="SPLM01000144">
    <property type="protein sequence ID" value="TMW57303.1"/>
    <property type="molecule type" value="Genomic_DNA"/>
</dbReference>
<name>A0A8K1C6G2_PYTOL</name>
<dbReference type="Proteomes" id="UP000794436">
    <property type="component" value="Unassembled WGS sequence"/>
</dbReference>
<feature type="region of interest" description="Disordered" evidence="1">
    <location>
        <begin position="1"/>
        <end position="60"/>
    </location>
</feature>
<evidence type="ECO:0000256" key="1">
    <source>
        <dbReference type="SAM" id="MobiDB-lite"/>
    </source>
</evidence>
<reference evidence="2" key="1">
    <citation type="submission" date="2019-03" db="EMBL/GenBank/DDBJ databases">
        <title>Long read genome sequence of the mycoparasitic Pythium oligandrum ATCC 38472 isolated from sugarbeet rhizosphere.</title>
        <authorList>
            <person name="Gaulin E."/>
        </authorList>
    </citation>
    <scope>NUCLEOTIDE SEQUENCE</scope>
    <source>
        <strain evidence="2">ATCC 38472_TT</strain>
    </source>
</reference>
<comment type="caution">
    <text evidence="2">The sequence shown here is derived from an EMBL/GenBank/DDBJ whole genome shotgun (WGS) entry which is preliminary data.</text>
</comment>
<keyword evidence="3" id="KW-1185">Reference proteome</keyword>